<sequence>MNNTSYTGVQPLTPAPLMAMADGFRVAKVLATALEFDLFTKVSGTGGITPAELAGKEGIAERPARLLLTACASLGLLGKRDGRYVNTELSEEFLVRGKRYFFGDLVTFTDRREYDAWGRLGEAVRTNRPTTWDPETEETLFDPQDEEMAELFPKAAHSGAVFTARAMALSIDFGAYRRLLDVGGGLGSFCGELCAHHPHLKATVYDLPFVTDKAERRLAEAGLGDRIDAIGGDFFADDLPTGYDAILMTNILHDWSEEQGAQLLRKCHTALGSGGAVIIGEAFLDDEGTGPVAGAVAGLNMLVETAEGANRSRAEYEAMLSAAGFTDIRRVGFALDAPLANGALIAHKP</sequence>
<proteinExistence type="predicted"/>
<keyword evidence="1 6" id="KW-0489">Methyltransferase</keyword>
<evidence type="ECO:0000256" key="1">
    <source>
        <dbReference type="ARBA" id="ARBA00022603"/>
    </source>
</evidence>
<accession>A0ABN0ZKC8</accession>
<dbReference type="PROSITE" id="PS51683">
    <property type="entry name" value="SAM_OMT_II"/>
    <property type="match status" value="1"/>
</dbReference>
<evidence type="ECO:0000256" key="3">
    <source>
        <dbReference type="ARBA" id="ARBA00022691"/>
    </source>
</evidence>
<dbReference type="Gene3D" id="3.40.50.150">
    <property type="entry name" value="Vaccinia Virus protein VP39"/>
    <property type="match status" value="1"/>
</dbReference>
<evidence type="ECO:0000259" key="5">
    <source>
        <dbReference type="Pfam" id="PF08100"/>
    </source>
</evidence>
<feature type="domain" description="O-methyltransferase dimerisation" evidence="5">
    <location>
        <begin position="19"/>
        <end position="95"/>
    </location>
</feature>
<dbReference type="GO" id="GO:0008168">
    <property type="term" value="F:methyltransferase activity"/>
    <property type="evidence" value="ECO:0007669"/>
    <property type="project" value="UniProtKB-KW"/>
</dbReference>
<keyword evidence="7" id="KW-1185">Reference proteome</keyword>
<dbReference type="Pfam" id="PF08100">
    <property type="entry name" value="Dimerisation"/>
    <property type="match status" value="1"/>
</dbReference>
<dbReference type="PANTHER" id="PTHR11746">
    <property type="entry name" value="O-METHYLTRANSFERASE"/>
    <property type="match status" value="1"/>
</dbReference>
<dbReference type="Proteomes" id="UP001499895">
    <property type="component" value="Unassembled WGS sequence"/>
</dbReference>
<keyword evidence="2" id="KW-0808">Transferase</keyword>
<reference evidence="6 7" key="1">
    <citation type="journal article" date="2019" name="Int. J. Syst. Evol. Microbiol.">
        <title>The Global Catalogue of Microorganisms (GCM) 10K type strain sequencing project: providing services to taxonomists for standard genome sequencing and annotation.</title>
        <authorList>
            <consortium name="The Broad Institute Genomics Platform"/>
            <consortium name="The Broad Institute Genome Sequencing Center for Infectious Disease"/>
            <person name="Wu L."/>
            <person name="Ma J."/>
        </authorList>
    </citation>
    <scope>NUCLEOTIDE SEQUENCE [LARGE SCALE GENOMIC DNA]</scope>
    <source>
        <strain evidence="6 7">JCM 10649</strain>
    </source>
</reference>
<dbReference type="InterPro" id="IPR036390">
    <property type="entry name" value="WH_DNA-bd_sf"/>
</dbReference>
<evidence type="ECO:0000256" key="2">
    <source>
        <dbReference type="ARBA" id="ARBA00022679"/>
    </source>
</evidence>
<dbReference type="InterPro" id="IPR012967">
    <property type="entry name" value="COMT_dimerisation"/>
</dbReference>
<organism evidence="6 7">
    <name type="scientific">Streptomyces stramineus</name>
    <dbReference type="NCBI Taxonomy" id="173861"/>
    <lineage>
        <taxon>Bacteria</taxon>
        <taxon>Bacillati</taxon>
        <taxon>Actinomycetota</taxon>
        <taxon>Actinomycetes</taxon>
        <taxon>Kitasatosporales</taxon>
        <taxon>Streptomycetaceae</taxon>
        <taxon>Streptomyces</taxon>
    </lineage>
</organism>
<comment type="caution">
    <text evidence="6">The sequence shown here is derived from an EMBL/GenBank/DDBJ whole genome shotgun (WGS) entry which is preliminary data.</text>
</comment>
<dbReference type="InterPro" id="IPR016461">
    <property type="entry name" value="COMT-like"/>
</dbReference>
<dbReference type="SUPFAM" id="SSF53335">
    <property type="entry name" value="S-adenosyl-L-methionine-dependent methyltransferases"/>
    <property type="match status" value="1"/>
</dbReference>
<evidence type="ECO:0000313" key="7">
    <source>
        <dbReference type="Proteomes" id="UP001499895"/>
    </source>
</evidence>
<evidence type="ECO:0000259" key="4">
    <source>
        <dbReference type="Pfam" id="PF00891"/>
    </source>
</evidence>
<dbReference type="EMBL" id="BAAAHB010000007">
    <property type="protein sequence ID" value="GAA0450209.1"/>
    <property type="molecule type" value="Genomic_DNA"/>
</dbReference>
<dbReference type="Gene3D" id="1.10.10.10">
    <property type="entry name" value="Winged helix-like DNA-binding domain superfamily/Winged helix DNA-binding domain"/>
    <property type="match status" value="1"/>
</dbReference>
<dbReference type="CDD" id="cd02440">
    <property type="entry name" value="AdoMet_MTases"/>
    <property type="match status" value="1"/>
</dbReference>
<dbReference type="InterPro" id="IPR001077">
    <property type="entry name" value="COMT_C"/>
</dbReference>
<feature type="domain" description="O-methyltransferase C-terminal" evidence="4">
    <location>
        <begin position="117"/>
        <end position="325"/>
    </location>
</feature>
<evidence type="ECO:0000313" key="6">
    <source>
        <dbReference type="EMBL" id="GAA0450209.1"/>
    </source>
</evidence>
<keyword evidence="3" id="KW-0949">S-adenosyl-L-methionine</keyword>
<dbReference type="SUPFAM" id="SSF46785">
    <property type="entry name" value="Winged helix' DNA-binding domain"/>
    <property type="match status" value="1"/>
</dbReference>
<dbReference type="GO" id="GO:0032259">
    <property type="term" value="P:methylation"/>
    <property type="evidence" value="ECO:0007669"/>
    <property type="project" value="UniProtKB-KW"/>
</dbReference>
<dbReference type="RefSeq" id="WP_344086526.1">
    <property type="nucleotide sequence ID" value="NZ_BAAAHB010000007.1"/>
</dbReference>
<name>A0ABN0ZKC8_9ACTN</name>
<dbReference type="InterPro" id="IPR036388">
    <property type="entry name" value="WH-like_DNA-bd_sf"/>
</dbReference>
<dbReference type="InterPro" id="IPR029063">
    <property type="entry name" value="SAM-dependent_MTases_sf"/>
</dbReference>
<protein>
    <submittedName>
        <fullName evidence="6">Methyltransferase</fullName>
    </submittedName>
</protein>
<gene>
    <name evidence="6" type="ORF">GCM10009544_11280</name>
</gene>
<dbReference type="Pfam" id="PF00891">
    <property type="entry name" value="Methyltransf_2"/>
    <property type="match status" value="1"/>
</dbReference>